<organism evidence="2 3">
    <name type="scientific">Thermobifida cellulosilytica TB100</name>
    <dbReference type="NCBI Taxonomy" id="665004"/>
    <lineage>
        <taxon>Bacteria</taxon>
        <taxon>Bacillati</taxon>
        <taxon>Actinomycetota</taxon>
        <taxon>Actinomycetes</taxon>
        <taxon>Streptosporangiales</taxon>
        <taxon>Nocardiopsidaceae</taxon>
        <taxon>Thermobifida</taxon>
    </lineage>
</organism>
<dbReference type="Proteomes" id="UP000074382">
    <property type="component" value="Unassembled WGS sequence"/>
</dbReference>
<dbReference type="AlphaFoldDB" id="A0A147KMP7"/>
<evidence type="ECO:0000313" key="3">
    <source>
        <dbReference type="Proteomes" id="UP000074382"/>
    </source>
</evidence>
<evidence type="ECO:0000256" key="1">
    <source>
        <dbReference type="SAM" id="MobiDB-lite"/>
    </source>
</evidence>
<feature type="region of interest" description="Disordered" evidence="1">
    <location>
        <begin position="60"/>
        <end position="92"/>
    </location>
</feature>
<evidence type="ECO:0000313" key="2">
    <source>
        <dbReference type="EMBL" id="KUP98584.1"/>
    </source>
</evidence>
<gene>
    <name evidence="2" type="ORF">AC529_00595</name>
</gene>
<proteinExistence type="predicted"/>
<dbReference type="EMBL" id="LGEM01000004">
    <property type="protein sequence ID" value="KUP98584.1"/>
    <property type="molecule type" value="Genomic_DNA"/>
</dbReference>
<name>A0A147KMP7_THECS</name>
<dbReference type="STRING" id="665004.AC529_00595"/>
<comment type="caution">
    <text evidence="2">The sequence shown here is derived from an EMBL/GenBank/DDBJ whole genome shotgun (WGS) entry which is preliminary data.</text>
</comment>
<keyword evidence="3" id="KW-1185">Reference proteome</keyword>
<protein>
    <submittedName>
        <fullName evidence="2">Uncharacterized protein</fullName>
    </submittedName>
</protein>
<sequence length="92" mass="10220">MRAQDEEAELAAHPLVTGGEVLAEAFDRLFDRVGLGQRTGGYGNGRPEAFQMRGEFFPDPIEGGRPGWGQSSRVGKHTAAQPFVERMERFRE</sequence>
<reference evidence="3" key="1">
    <citation type="journal article" date="2017" name="Acta Aliment.">
        <title>Plant polysaccharide degrading enzyme system of Thermpbifida cellulosilytica TB100 revealed by de novo genome project data.</title>
        <authorList>
            <person name="Toth A."/>
            <person name="Baka E."/>
            <person name="Luzics S."/>
            <person name="Bata-Vidacs I."/>
            <person name="Nagy I."/>
            <person name="Balint B."/>
            <person name="Herceg R."/>
            <person name="Olasz F."/>
            <person name="Wilk T."/>
            <person name="Nagy T."/>
            <person name="Kriszt B."/>
            <person name="Nagy I."/>
            <person name="Kukolya J."/>
        </authorList>
    </citation>
    <scope>NUCLEOTIDE SEQUENCE [LARGE SCALE GENOMIC DNA]</scope>
    <source>
        <strain evidence="3">TB100</strain>
    </source>
</reference>
<accession>A0A147KMP7</accession>